<evidence type="ECO:0000259" key="12">
    <source>
        <dbReference type="PROSITE" id="PS50011"/>
    </source>
</evidence>
<feature type="domain" description="Protein kinase" evidence="12">
    <location>
        <begin position="9"/>
        <end position="264"/>
    </location>
</feature>
<dbReference type="SUPFAM" id="SSF56112">
    <property type="entry name" value="Protein kinase-like (PK-like)"/>
    <property type="match status" value="1"/>
</dbReference>
<dbReference type="InterPro" id="IPR000719">
    <property type="entry name" value="Prot_kinase_dom"/>
</dbReference>
<dbReference type="Gene3D" id="1.10.510.10">
    <property type="entry name" value="Transferase(Phosphotransferase) domain 1"/>
    <property type="match status" value="1"/>
</dbReference>
<evidence type="ECO:0000256" key="10">
    <source>
        <dbReference type="PROSITE-ProRule" id="PRU10141"/>
    </source>
</evidence>
<evidence type="ECO:0000256" key="6">
    <source>
        <dbReference type="ARBA" id="ARBA00022777"/>
    </source>
</evidence>
<evidence type="ECO:0000256" key="1">
    <source>
        <dbReference type="ARBA" id="ARBA00008874"/>
    </source>
</evidence>
<dbReference type="PROSITE" id="PS50011">
    <property type="entry name" value="PROTEIN_KINASE_DOM"/>
    <property type="match status" value="1"/>
</dbReference>
<keyword evidence="5 10" id="KW-0547">Nucleotide-binding</keyword>
<evidence type="ECO:0000256" key="9">
    <source>
        <dbReference type="ARBA" id="ARBA00048679"/>
    </source>
</evidence>
<dbReference type="Pfam" id="PF00069">
    <property type="entry name" value="Pkinase"/>
    <property type="match status" value="1"/>
</dbReference>
<dbReference type="PANTHER" id="PTHR48012:SF10">
    <property type="entry name" value="FI20177P1"/>
    <property type="match status" value="1"/>
</dbReference>
<feature type="binding site" evidence="10">
    <location>
        <position position="38"/>
    </location>
    <ligand>
        <name>ATP</name>
        <dbReference type="ChEBI" id="CHEBI:30616"/>
    </ligand>
</feature>
<sequence>MEPSPTDLYSIKECVGRGNFGDVYKAVDNRTRKLVAIKVVNLEFTDEDISLLAQEIFFLAELKCPYITNYLTTIVEDVSMWIVMEYCGGGSCADLIKYCYKTGLPEIKVSFIIKNVLLGLQYLHDQKKIHRDIKAANILLTDSGQIKLGDFGVSGKMTATLKRDTFVGTPYWMAPEVISREINDGYDEKADIWSLGITTYELLKGLPPLSKYEPMKVIANLVKRKSPRLHGMFNPFTKSFIAKCLIKVPQERPGTTALLESEFILFYKDHIKDIKDDVDVCKNIKARDRNYFNRQPKFSINDKFYNTLCRIDEPIWDFNSMRGGPVIDSAVSTDTSTSNHNWSPLTENMKNETITPITMESDTQRSFKKLKQYNLYELGSGMDIDSDKNPEENHSNSLKPNNEEDVLTNLDYFNNVISYCLQRMSERAKDVDTRQRVTNLLQQFSETESNVPGLSEVFMEEVMLRMDRINTYLTNK</sequence>
<dbReference type="OrthoDB" id="248923at2759"/>
<evidence type="ECO:0000256" key="2">
    <source>
        <dbReference type="ARBA" id="ARBA00012513"/>
    </source>
</evidence>
<feature type="compositionally biased region" description="Basic and acidic residues" evidence="11">
    <location>
        <begin position="385"/>
        <end position="394"/>
    </location>
</feature>
<proteinExistence type="inferred from homology"/>
<evidence type="ECO:0000256" key="5">
    <source>
        <dbReference type="ARBA" id="ARBA00022741"/>
    </source>
</evidence>
<name>A0A8H2VH86_9SACH</name>
<dbReference type="GO" id="GO:0004674">
    <property type="term" value="F:protein serine/threonine kinase activity"/>
    <property type="evidence" value="ECO:0007669"/>
    <property type="project" value="UniProtKB-KW"/>
</dbReference>
<comment type="caution">
    <text evidence="13">The sequence shown here is derived from an EMBL/GenBank/DDBJ whole genome shotgun (WGS) entry which is preliminary data.</text>
</comment>
<organism evidence="13 14">
    <name type="scientific">Maudiozyma barnettii</name>
    <dbReference type="NCBI Taxonomy" id="61262"/>
    <lineage>
        <taxon>Eukaryota</taxon>
        <taxon>Fungi</taxon>
        <taxon>Dikarya</taxon>
        <taxon>Ascomycota</taxon>
        <taxon>Saccharomycotina</taxon>
        <taxon>Saccharomycetes</taxon>
        <taxon>Saccharomycetales</taxon>
        <taxon>Saccharomycetaceae</taxon>
        <taxon>Maudiozyma</taxon>
    </lineage>
</organism>
<dbReference type="PROSITE" id="PS00107">
    <property type="entry name" value="PROTEIN_KINASE_ATP"/>
    <property type="match status" value="1"/>
</dbReference>
<gene>
    <name evidence="13" type="ORF">KABA2_06S00484</name>
</gene>
<dbReference type="InterPro" id="IPR017441">
    <property type="entry name" value="Protein_kinase_ATP_BS"/>
</dbReference>
<dbReference type="AlphaFoldDB" id="A0A8H2VH86"/>
<dbReference type="FunFam" id="1.10.510.10:FF:000499">
    <property type="entry name" value="Serine/threonine-protein kinase KIC1"/>
    <property type="match status" value="1"/>
</dbReference>
<comment type="similarity">
    <text evidence="1">Belongs to the protein kinase superfamily. STE Ser/Thr protein kinase family. STE20 subfamily.</text>
</comment>
<keyword evidence="3" id="KW-0723">Serine/threonine-protein kinase</keyword>
<evidence type="ECO:0000256" key="4">
    <source>
        <dbReference type="ARBA" id="ARBA00022679"/>
    </source>
</evidence>
<keyword evidence="4" id="KW-0808">Transferase</keyword>
<dbReference type="PANTHER" id="PTHR48012">
    <property type="entry name" value="STERILE20-LIKE KINASE, ISOFORM B-RELATED"/>
    <property type="match status" value="1"/>
</dbReference>
<reference evidence="13 14" key="1">
    <citation type="submission" date="2020-05" db="EMBL/GenBank/DDBJ databases">
        <authorList>
            <person name="Casaregola S."/>
            <person name="Devillers H."/>
            <person name="Grondin C."/>
        </authorList>
    </citation>
    <scope>NUCLEOTIDE SEQUENCE [LARGE SCALE GENOMIC DNA]</scope>
    <source>
        <strain evidence="13 14">CLIB 1767</strain>
    </source>
</reference>
<evidence type="ECO:0000256" key="8">
    <source>
        <dbReference type="ARBA" id="ARBA00047899"/>
    </source>
</evidence>
<comment type="catalytic activity">
    <reaction evidence="9">
        <text>L-seryl-[protein] + ATP = O-phospho-L-seryl-[protein] + ADP + H(+)</text>
        <dbReference type="Rhea" id="RHEA:17989"/>
        <dbReference type="Rhea" id="RHEA-COMP:9863"/>
        <dbReference type="Rhea" id="RHEA-COMP:11604"/>
        <dbReference type="ChEBI" id="CHEBI:15378"/>
        <dbReference type="ChEBI" id="CHEBI:29999"/>
        <dbReference type="ChEBI" id="CHEBI:30616"/>
        <dbReference type="ChEBI" id="CHEBI:83421"/>
        <dbReference type="ChEBI" id="CHEBI:456216"/>
        <dbReference type="EC" id="2.7.11.1"/>
    </reaction>
</comment>
<evidence type="ECO:0000313" key="13">
    <source>
        <dbReference type="EMBL" id="CAB4255223.1"/>
    </source>
</evidence>
<evidence type="ECO:0000256" key="11">
    <source>
        <dbReference type="SAM" id="MobiDB-lite"/>
    </source>
</evidence>
<evidence type="ECO:0000256" key="7">
    <source>
        <dbReference type="ARBA" id="ARBA00022840"/>
    </source>
</evidence>
<dbReference type="GO" id="GO:0031505">
    <property type="term" value="P:fungal-type cell wall organization"/>
    <property type="evidence" value="ECO:0007669"/>
    <property type="project" value="UniProtKB-ARBA"/>
</dbReference>
<dbReference type="SMART" id="SM00220">
    <property type="entry name" value="S_TKc"/>
    <property type="match status" value="1"/>
</dbReference>
<feature type="region of interest" description="Disordered" evidence="11">
    <location>
        <begin position="381"/>
        <end position="402"/>
    </location>
</feature>
<keyword evidence="6" id="KW-0418">Kinase</keyword>
<dbReference type="GeneID" id="64858259"/>
<accession>A0A8H2VH86</accession>
<dbReference type="InterPro" id="IPR050629">
    <property type="entry name" value="STE20/SPS1-PAK"/>
</dbReference>
<comment type="catalytic activity">
    <reaction evidence="8">
        <text>L-threonyl-[protein] + ATP = O-phospho-L-threonyl-[protein] + ADP + H(+)</text>
        <dbReference type="Rhea" id="RHEA:46608"/>
        <dbReference type="Rhea" id="RHEA-COMP:11060"/>
        <dbReference type="Rhea" id="RHEA-COMP:11605"/>
        <dbReference type="ChEBI" id="CHEBI:15378"/>
        <dbReference type="ChEBI" id="CHEBI:30013"/>
        <dbReference type="ChEBI" id="CHEBI:30616"/>
        <dbReference type="ChEBI" id="CHEBI:61977"/>
        <dbReference type="ChEBI" id="CHEBI:456216"/>
        <dbReference type="EC" id="2.7.11.1"/>
    </reaction>
</comment>
<dbReference type="InterPro" id="IPR011009">
    <property type="entry name" value="Kinase-like_dom_sf"/>
</dbReference>
<keyword evidence="14" id="KW-1185">Reference proteome</keyword>
<dbReference type="Proteomes" id="UP000644660">
    <property type="component" value="Unassembled WGS sequence"/>
</dbReference>
<evidence type="ECO:0000313" key="14">
    <source>
        <dbReference type="Proteomes" id="UP000644660"/>
    </source>
</evidence>
<keyword evidence="7 10" id="KW-0067">ATP-binding</keyword>
<protein>
    <recommendedName>
        <fullName evidence="2">non-specific serine/threonine protein kinase</fullName>
        <ecNumber evidence="2">2.7.11.1</ecNumber>
    </recommendedName>
</protein>
<dbReference type="EC" id="2.7.11.1" evidence="2"/>
<evidence type="ECO:0000256" key="3">
    <source>
        <dbReference type="ARBA" id="ARBA00022527"/>
    </source>
</evidence>
<dbReference type="GO" id="GO:0005737">
    <property type="term" value="C:cytoplasm"/>
    <property type="evidence" value="ECO:0007669"/>
    <property type="project" value="TreeGrafter"/>
</dbReference>
<dbReference type="EMBL" id="CAEFZW010000006">
    <property type="protein sequence ID" value="CAB4255223.1"/>
    <property type="molecule type" value="Genomic_DNA"/>
</dbReference>
<dbReference type="RefSeq" id="XP_041407067.1">
    <property type="nucleotide sequence ID" value="XM_041551133.1"/>
</dbReference>
<dbReference type="GO" id="GO:0005524">
    <property type="term" value="F:ATP binding"/>
    <property type="evidence" value="ECO:0007669"/>
    <property type="project" value="UniProtKB-UniRule"/>
</dbReference>